<comment type="caution">
    <text evidence="2">The sequence shown here is derived from an EMBL/GenBank/DDBJ whole genome shotgun (WGS) entry which is preliminary data.</text>
</comment>
<feature type="domain" description="Catalase core" evidence="1">
    <location>
        <begin position="26"/>
        <end position="135"/>
    </location>
</feature>
<evidence type="ECO:0000313" key="2">
    <source>
        <dbReference type="EMBL" id="KHQ52215.1"/>
    </source>
</evidence>
<dbReference type="EMBL" id="JSUQ01000012">
    <property type="protein sequence ID" value="KHQ52215.1"/>
    <property type="molecule type" value="Genomic_DNA"/>
</dbReference>
<sequence length="328" mass="36625">MGDERIPAGEAAEILHLTRANLQTLWRRDGVVKRGQHAKHHALLQGRFRVRPDLPPSLAQGVFQPGADHACLVRFSNGGQQDDRARDVRGMAIKLLDIPGLKLQPGQGHMREQDFVLVDHPVYFCKDMGDYMPFNRHFLPVQALRSKGGSPLRLWRALRGLTMLGLFHRPVLRAARAFAGRRAGSLLALTYHSTTPYRLGDLAVKYKVQGQGAPVDPVQTPDGLGRRLWQALDAEEARMTFGVVMQDDPTRQPVEDARVDWEAAGAAFVPVAEIVLPRQEDSADRSARAETLRFSPWMSLPAHRPLGAINRARREVYRVMAEARGPRA</sequence>
<dbReference type="RefSeq" id="WP_043143413.1">
    <property type="nucleotide sequence ID" value="NZ_JSUQ01000012.1"/>
</dbReference>
<evidence type="ECO:0000313" key="3">
    <source>
        <dbReference type="Proteomes" id="UP000030960"/>
    </source>
</evidence>
<dbReference type="STRING" id="561184.SAMN05216376_102200"/>
<protein>
    <submittedName>
        <fullName evidence="2">Catalase</fullName>
    </submittedName>
</protein>
<accession>A0A0B3RLV9</accession>
<name>A0A0B3RLV9_9RHOB</name>
<dbReference type="Gene3D" id="2.40.180.10">
    <property type="entry name" value="Catalase core domain"/>
    <property type="match status" value="1"/>
</dbReference>
<dbReference type="InterPro" id="IPR020835">
    <property type="entry name" value="Catalase_sf"/>
</dbReference>
<dbReference type="Pfam" id="PF00199">
    <property type="entry name" value="Catalase"/>
    <property type="match status" value="1"/>
</dbReference>
<reference evidence="2 3" key="1">
    <citation type="submission" date="2014-10" db="EMBL/GenBank/DDBJ databases">
        <title>Genome sequence of Ponticoccus sp. strain UMTAT08 isolated from clonal culture of toxic dinoflagellate Alexandrium tamiyavanichii.</title>
        <authorList>
            <person name="Gan H.Y."/>
            <person name="Muhd D.-D."/>
            <person name="Mohd Noor M.E."/>
            <person name="Yeong Y.S."/>
            <person name="Usup G."/>
        </authorList>
    </citation>
    <scope>NUCLEOTIDE SEQUENCE [LARGE SCALE GENOMIC DNA]</scope>
    <source>
        <strain evidence="2 3">UMTAT08</strain>
    </source>
</reference>
<dbReference type="AlphaFoldDB" id="A0A0B3RLV9"/>
<dbReference type="GO" id="GO:0004096">
    <property type="term" value="F:catalase activity"/>
    <property type="evidence" value="ECO:0007669"/>
    <property type="project" value="InterPro"/>
</dbReference>
<keyword evidence="3" id="KW-1185">Reference proteome</keyword>
<proteinExistence type="predicted"/>
<dbReference type="InterPro" id="IPR011614">
    <property type="entry name" value="Catalase_core"/>
</dbReference>
<evidence type="ECO:0000259" key="1">
    <source>
        <dbReference type="Pfam" id="PF00199"/>
    </source>
</evidence>
<dbReference type="Proteomes" id="UP000030960">
    <property type="component" value="Unassembled WGS sequence"/>
</dbReference>
<organism evidence="2 3">
    <name type="scientific">Mameliella alba</name>
    <dbReference type="NCBI Taxonomy" id="561184"/>
    <lineage>
        <taxon>Bacteria</taxon>
        <taxon>Pseudomonadati</taxon>
        <taxon>Pseudomonadota</taxon>
        <taxon>Alphaproteobacteria</taxon>
        <taxon>Rhodobacterales</taxon>
        <taxon>Roseobacteraceae</taxon>
        <taxon>Mameliella</taxon>
    </lineage>
</organism>
<gene>
    <name evidence="2" type="ORF">OA50_03232</name>
</gene>
<dbReference type="SUPFAM" id="SSF56634">
    <property type="entry name" value="Heme-dependent catalase-like"/>
    <property type="match status" value="1"/>
</dbReference>
<dbReference type="GO" id="GO:0020037">
    <property type="term" value="F:heme binding"/>
    <property type="evidence" value="ECO:0007669"/>
    <property type="project" value="InterPro"/>
</dbReference>